<evidence type="ECO:0000313" key="3">
    <source>
        <dbReference type="Proteomes" id="UP001501821"/>
    </source>
</evidence>
<proteinExistence type="predicted"/>
<gene>
    <name evidence="2" type="ORF">GCM10022242_04060</name>
</gene>
<organism evidence="2 3">
    <name type="scientific">Nocardioides panacisoli</name>
    <dbReference type="NCBI Taxonomy" id="627624"/>
    <lineage>
        <taxon>Bacteria</taxon>
        <taxon>Bacillati</taxon>
        <taxon>Actinomycetota</taxon>
        <taxon>Actinomycetes</taxon>
        <taxon>Propionibacteriales</taxon>
        <taxon>Nocardioidaceae</taxon>
        <taxon>Nocardioides</taxon>
    </lineage>
</organism>
<accession>A0ABP7I1L4</accession>
<keyword evidence="3" id="KW-1185">Reference proteome</keyword>
<name>A0ABP7I1L4_9ACTN</name>
<dbReference type="Proteomes" id="UP001501821">
    <property type="component" value="Unassembled WGS sequence"/>
</dbReference>
<feature type="chain" id="PRO_5045787869" evidence="1">
    <location>
        <begin position="42"/>
        <end position="149"/>
    </location>
</feature>
<feature type="signal peptide" evidence="1">
    <location>
        <begin position="1"/>
        <end position="41"/>
    </location>
</feature>
<keyword evidence="1" id="KW-0732">Signal</keyword>
<comment type="caution">
    <text evidence="2">The sequence shown here is derived from an EMBL/GenBank/DDBJ whole genome shotgun (WGS) entry which is preliminary data.</text>
</comment>
<evidence type="ECO:0000256" key="1">
    <source>
        <dbReference type="SAM" id="SignalP"/>
    </source>
</evidence>
<evidence type="ECO:0000313" key="2">
    <source>
        <dbReference type="EMBL" id="GAA3803945.1"/>
    </source>
</evidence>
<dbReference type="EMBL" id="BAABAH010000001">
    <property type="protein sequence ID" value="GAA3803945.1"/>
    <property type="molecule type" value="Genomic_DNA"/>
</dbReference>
<reference evidence="3" key="1">
    <citation type="journal article" date="2019" name="Int. J. Syst. Evol. Microbiol.">
        <title>The Global Catalogue of Microorganisms (GCM) 10K type strain sequencing project: providing services to taxonomists for standard genome sequencing and annotation.</title>
        <authorList>
            <consortium name="The Broad Institute Genomics Platform"/>
            <consortium name="The Broad Institute Genome Sequencing Center for Infectious Disease"/>
            <person name="Wu L."/>
            <person name="Ma J."/>
        </authorList>
    </citation>
    <scope>NUCLEOTIDE SEQUENCE [LARGE SCALE GENOMIC DNA]</scope>
    <source>
        <strain evidence="3">JCM 16953</strain>
    </source>
</reference>
<protein>
    <submittedName>
        <fullName evidence="2">Uncharacterized protein</fullName>
    </submittedName>
</protein>
<sequence>MHPPGANYPSGERMLPTVKICAASLVAAGTVIAGATIPAHAAGSVESTVTVTGFDGSDVDHVKFFGKVKSDKAICEAGRHVVLRQTDDGVRAGADTTNANGRWSIVFDGNKINPGHFKAIVDRKVVKKGGHRIVCAADTVKYDGAVPQG</sequence>